<feature type="transmembrane region" description="Helical" evidence="1">
    <location>
        <begin position="542"/>
        <end position="564"/>
    </location>
</feature>
<protein>
    <submittedName>
        <fullName evidence="2">Uncharacterized protein</fullName>
    </submittedName>
</protein>
<dbReference type="AlphaFoldDB" id="A0A6A6SL46"/>
<name>A0A6A6SL46_9PLEO</name>
<evidence type="ECO:0000313" key="3">
    <source>
        <dbReference type="Proteomes" id="UP000799324"/>
    </source>
</evidence>
<organism evidence="2 3">
    <name type="scientific">Lophiostoma macrostomum CBS 122681</name>
    <dbReference type="NCBI Taxonomy" id="1314788"/>
    <lineage>
        <taxon>Eukaryota</taxon>
        <taxon>Fungi</taxon>
        <taxon>Dikarya</taxon>
        <taxon>Ascomycota</taxon>
        <taxon>Pezizomycotina</taxon>
        <taxon>Dothideomycetes</taxon>
        <taxon>Pleosporomycetidae</taxon>
        <taxon>Pleosporales</taxon>
        <taxon>Lophiostomataceae</taxon>
        <taxon>Lophiostoma</taxon>
    </lineage>
</organism>
<feature type="transmembrane region" description="Helical" evidence="1">
    <location>
        <begin position="125"/>
        <end position="147"/>
    </location>
</feature>
<dbReference type="OrthoDB" id="5322539at2759"/>
<keyword evidence="3" id="KW-1185">Reference proteome</keyword>
<sequence>MSRSPELHYDEIAFTEHEPIAMAGSYPTYSDEQYQDAIYIQPFTSPQTDCGHQMAYDPDSEPHETKHTLHDECEEKRIGDRRRIYWLPPTMMCLSLFLGVGLAVGHHVYYSWLNGQDVGSVESNAFAISLALCFKTAVGIAYVQYFWKTLHHESLSLKAINDGFDINSNILPFFSWELVSRMWTGLLLALVLWCLPLSSLFAPATLSVKQTLRTTYSQELVLRMNISTLESANNFVYRSSVTPIIKEGPVPIVPVATSRVTRIVAAVAYTGQRLTFDLPPSLVNSSYRLEANVPSVKCTEDKTNQTRSALLNIPRTQYVWVTTNDTFSWFSHEGDEGPAGQFGYIAAMNGLNWNTTEDNLGLSLSIGILRPRETFLNCKLLNSTVSFTVQTQGGVGNIAEIETKSLPDSETCAGEDWSAQAHFPCVSYLTFFHELSLQFLGFLSSRYNDTDSITDDWSQGTATGTNLALGSQWLDMAKDISTSFQPSPGKVRNVTFAEDIENFALNASLSLLNDPSLCETVLANVTSTTSATVYNYQPSKLFIAYGLSISLSTLAVLFGVNAIIMNGVSYDTKPTTFGIAMRRGKVQEAFENASAAQPLERSVGKIKVRFDPLNGFVPRPQSREVAEDWNVQQADEEMVFNSKRGET</sequence>
<feature type="transmembrane region" description="Helical" evidence="1">
    <location>
        <begin position="84"/>
        <end position="105"/>
    </location>
</feature>
<feature type="transmembrane region" description="Helical" evidence="1">
    <location>
        <begin position="183"/>
        <end position="202"/>
    </location>
</feature>
<evidence type="ECO:0000313" key="2">
    <source>
        <dbReference type="EMBL" id="KAF2647353.1"/>
    </source>
</evidence>
<proteinExistence type="predicted"/>
<dbReference type="PANTHER" id="PTHR35041">
    <property type="entry name" value="MEDIATOR OF RNA POLYMERASE II TRANSCRIPTION SUBUNIT 1"/>
    <property type="match status" value="1"/>
</dbReference>
<keyword evidence="1" id="KW-0812">Transmembrane</keyword>
<accession>A0A6A6SL46</accession>
<keyword evidence="1" id="KW-0472">Membrane</keyword>
<reference evidence="2" key="1">
    <citation type="journal article" date="2020" name="Stud. Mycol.">
        <title>101 Dothideomycetes genomes: a test case for predicting lifestyles and emergence of pathogens.</title>
        <authorList>
            <person name="Haridas S."/>
            <person name="Albert R."/>
            <person name="Binder M."/>
            <person name="Bloem J."/>
            <person name="Labutti K."/>
            <person name="Salamov A."/>
            <person name="Andreopoulos B."/>
            <person name="Baker S."/>
            <person name="Barry K."/>
            <person name="Bills G."/>
            <person name="Bluhm B."/>
            <person name="Cannon C."/>
            <person name="Castanera R."/>
            <person name="Culley D."/>
            <person name="Daum C."/>
            <person name="Ezra D."/>
            <person name="Gonzalez J."/>
            <person name="Henrissat B."/>
            <person name="Kuo A."/>
            <person name="Liang C."/>
            <person name="Lipzen A."/>
            <person name="Lutzoni F."/>
            <person name="Magnuson J."/>
            <person name="Mondo S."/>
            <person name="Nolan M."/>
            <person name="Ohm R."/>
            <person name="Pangilinan J."/>
            <person name="Park H.-J."/>
            <person name="Ramirez L."/>
            <person name="Alfaro M."/>
            <person name="Sun H."/>
            <person name="Tritt A."/>
            <person name="Yoshinaga Y."/>
            <person name="Zwiers L.-H."/>
            <person name="Turgeon B."/>
            <person name="Goodwin S."/>
            <person name="Spatafora J."/>
            <person name="Crous P."/>
            <person name="Grigoriev I."/>
        </authorList>
    </citation>
    <scope>NUCLEOTIDE SEQUENCE</scope>
    <source>
        <strain evidence="2">CBS 122681</strain>
    </source>
</reference>
<evidence type="ECO:0000256" key="1">
    <source>
        <dbReference type="SAM" id="Phobius"/>
    </source>
</evidence>
<dbReference type="PANTHER" id="PTHR35041:SF6">
    <property type="entry name" value="FORMYLMETHIONINE DEFORMYLASE-LIKE PROTEIN-RELATED"/>
    <property type="match status" value="1"/>
</dbReference>
<dbReference type="EMBL" id="MU004630">
    <property type="protein sequence ID" value="KAF2647353.1"/>
    <property type="molecule type" value="Genomic_DNA"/>
</dbReference>
<dbReference type="Proteomes" id="UP000799324">
    <property type="component" value="Unassembled WGS sequence"/>
</dbReference>
<gene>
    <name evidence="2" type="ORF">K491DRAFT_723503</name>
</gene>
<keyword evidence="1" id="KW-1133">Transmembrane helix</keyword>